<sequence length="80" mass="8418">MARCDKCGNDYAHTFTITKDDGTKGTFDSFECAAEAMAPRCAHCGVTVLGHGVDAGSRTYCCSHCARVTTGAQIHDSVSV</sequence>
<accession>A0A919FIZ1</accession>
<evidence type="ECO:0000313" key="1">
    <source>
        <dbReference type="EMBL" id="GHH66778.1"/>
    </source>
</evidence>
<comment type="caution">
    <text evidence="1">The sequence shown here is derived from an EMBL/GenBank/DDBJ whole genome shotgun (WGS) entry which is preliminary data.</text>
</comment>
<name>A0A919FIZ1_9MICO</name>
<reference evidence="1" key="1">
    <citation type="journal article" date="2014" name="Int. J. Syst. Evol. Microbiol.">
        <title>Complete genome sequence of Corynebacterium casei LMG S-19264T (=DSM 44701T), isolated from a smear-ripened cheese.</title>
        <authorList>
            <consortium name="US DOE Joint Genome Institute (JGI-PGF)"/>
            <person name="Walter F."/>
            <person name="Albersmeier A."/>
            <person name="Kalinowski J."/>
            <person name="Ruckert C."/>
        </authorList>
    </citation>
    <scope>NUCLEOTIDE SEQUENCE</scope>
    <source>
        <strain evidence="1">CGMCC 4.7398</strain>
    </source>
</reference>
<organism evidence="1 2">
    <name type="scientific">Promicromonospora soli</name>
    <dbReference type="NCBI Taxonomy" id="2035533"/>
    <lineage>
        <taxon>Bacteria</taxon>
        <taxon>Bacillati</taxon>
        <taxon>Actinomycetota</taxon>
        <taxon>Actinomycetes</taxon>
        <taxon>Micrococcales</taxon>
        <taxon>Promicromonosporaceae</taxon>
        <taxon>Promicromonospora</taxon>
    </lineage>
</organism>
<keyword evidence="2" id="KW-1185">Reference proteome</keyword>
<reference evidence="1" key="2">
    <citation type="submission" date="2020-09" db="EMBL/GenBank/DDBJ databases">
        <authorList>
            <person name="Sun Q."/>
            <person name="Zhou Y."/>
        </authorList>
    </citation>
    <scope>NUCLEOTIDE SEQUENCE</scope>
    <source>
        <strain evidence="1">CGMCC 4.7398</strain>
    </source>
</reference>
<dbReference type="Proteomes" id="UP000627369">
    <property type="component" value="Unassembled WGS sequence"/>
</dbReference>
<evidence type="ECO:0000313" key="2">
    <source>
        <dbReference type="Proteomes" id="UP000627369"/>
    </source>
</evidence>
<dbReference type="EMBL" id="BNAS01000001">
    <property type="protein sequence ID" value="GHH66778.1"/>
    <property type="molecule type" value="Genomic_DNA"/>
</dbReference>
<dbReference type="AlphaFoldDB" id="A0A919FIZ1"/>
<proteinExistence type="predicted"/>
<dbReference type="RefSeq" id="WP_189667878.1">
    <property type="nucleotide sequence ID" value="NZ_BNAS01000001.1"/>
</dbReference>
<protein>
    <recommendedName>
        <fullName evidence="3">Metallothionein</fullName>
    </recommendedName>
</protein>
<gene>
    <name evidence="1" type="ORF">GCM10017772_07340</name>
</gene>
<evidence type="ECO:0008006" key="3">
    <source>
        <dbReference type="Google" id="ProtNLM"/>
    </source>
</evidence>